<comment type="caution">
    <text evidence="1">The sequence shown here is derived from an EMBL/GenBank/DDBJ whole genome shotgun (WGS) entry which is preliminary data.</text>
</comment>
<gene>
    <name evidence="1" type="ORF">CCACVL1_30469</name>
</gene>
<organism evidence="1 2">
    <name type="scientific">Corchorus capsularis</name>
    <name type="common">Jute</name>
    <dbReference type="NCBI Taxonomy" id="210143"/>
    <lineage>
        <taxon>Eukaryota</taxon>
        <taxon>Viridiplantae</taxon>
        <taxon>Streptophyta</taxon>
        <taxon>Embryophyta</taxon>
        <taxon>Tracheophyta</taxon>
        <taxon>Spermatophyta</taxon>
        <taxon>Magnoliopsida</taxon>
        <taxon>eudicotyledons</taxon>
        <taxon>Gunneridae</taxon>
        <taxon>Pentapetalae</taxon>
        <taxon>rosids</taxon>
        <taxon>malvids</taxon>
        <taxon>Malvales</taxon>
        <taxon>Malvaceae</taxon>
        <taxon>Grewioideae</taxon>
        <taxon>Apeibeae</taxon>
        <taxon>Corchorus</taxon>
    </lineage>
</organism>
<proteinExistence type="predicted"/>
<name>A0A1R3FXB5_COCAP</name>
<keyword evidence="2" id="KW-1185">Reference proteome</keyword>
<accession>A0A1R3FXB5</accession>
<dbReference type="Proteomes" id="UP000188268">
    <property type="component" value="Unassembled WGS sequence"/>
</dbReference>
<dbReference type="Gramene" id="OMO50396">
    <property type="protein sequence ID" value="OMO50396"/>
    <property type="gene ID" value="CCACVL1_30469"/>
</dbReference>
<evidence type="ECO:0000313" key="2">
    <source>
        <dbReference type="Proteomes" id="UP000188268"/>
    </source>
</evidence>
<sequence length="32" mass="3645">MAIYRFKMSGRVILEILELIEVSARLRYCGGG</sequence>
<reference evidence="1 2" key="1">
    <citation type="submission" date="2013-09" db="EMBL/GenBank/DDBJ databases">
        <title>Corchorus capsularis genome sequencing.</title>
        <authorList>
            <person name="Alam M."/>
            <person name="Haque M.S."/>
            <person name="Islam M.S."/>
            <person name="Emdad E.M."/>
            <person name="Islam M.M."/>
            <person name="Ahmed B."/>
            <person name="Halim A."/>
            <person name="Hossen Q.M.M."/>
            <person name="Hossain M.Z."/>
            <person name="Ahmed R."/>
            <person name="Khan M.M."/>
            <person name="Islam R."/>
            <person name="Rashid M.M."/>
            <person name="Khan S.A."/>
            <person name="Rahman M.S."/>
            <person name="Alam M."/>
        </authorList>
    </citation>
    <scope>NUCLEOTIDE SEQUENCE [LARGE SCALE GENOMIC DNA]</scope>
    <source>
        <strain evidence="2">cv. CVL-1</strain>
        <tissue evidence="1">Whole seedling</tissue>
    </source>
</reference>
<dbReference type="AlphaFoldDB" id="A0A1R3FXB5"/>
<protein>
    <submittedName>
        <fullName evidence="1">Uncharacterized protein</fullName>
    </submittedName>
</protein>
<evidence type="ECO:0000313" key="1">
    <source>
        <dbReference type="EMBL" id="OMO50396.1"/>
    </source>
</evidence>
<dbReference type="EMBL" id="AWWV01016175">
    <property type="protein sequence ID" value="OMO50396.1"/>
    <property type="molecule type" value="Genomic_DNA"/>
</dbReference>